<evidence type="ECO:0000313" key="1">
    <source>
        <dbReference type="EMBL" id="ABC29645.1"/>
    </source>
</evidence>
<dbReference type="GO" id="GO:0003677">
    <property type="term" value="F:DNA binding"/>
    <property type="evidence" value="ECO:0007669"/>
    <property type="project" value="InterPro"/>
</dbReference>
<dbReference type="HOGENOM" id="CLU_1747084_0_0_6"/>
<dbReference type="Proteomes" id="UP000000238">
    <property type="component" value="Chromosome"/>
</dbReference>
<dbReference type="RefSeq" id="WP_011396714.1">
    <property type="nucleotide sequence ID" value="NC_007645.1"/>
</dbReference>
<sequence>MDINDAIKNSKVVFDGHGKYTHKQAIVILLLIARYSTERIAAALGVGVPAVKQHLQASMHNVRATDRTDLVAQLFINGYLRPRAETSEPSIRGVKRWITLSIVIFLLFSPAAMRTQQRAAPRPTRTAQVRIQRSGGRPKDYLYTNELVG</sequence>
<reference evidence="1 2" key="1">
    <citation type="journal article" date="2005" name="Nucleic Acids Res.">
        <title>Genomic blueprint of Hahella chejuensis, a marine microbe producing an algicidal agent.</title>
        <authorList>
            <person name="Jeong H."/>
            <person name="Yim J.H."/>
            <person name="Lee C."/>
            <person name="Choi S.-H."/>
            <person name="Park Y.K."/>
            <person name="Yoon S.H."/>
            <person name="Hur C.-G."/>
            <person name="Kang H.-Y."/>
            <person name="Kim D."/>
            <person name="Lee H.H."/>
            <person name="Park K.H."/>
            <person name="Park S.-H."/>
            <person name="Park H.-S."/>
            <person name="Lee H.K."/>
            <person name="Oh T.K."/>
            <person name="Kim J.F."/>
        </authorList>
    </citation>
    <scope>NUCLEOTIDE SEQUENCE [LARGE SCALE GENOMIC DNA]</scope>
    <source>
        <strain evidence="1 2">KCTC 2396</strain>
    </source>
</reference>
<dbReference type="STRING" id="349521.HCH_02869"/>
<dbReference type="eggNOG" id="COG2771">
    <property type="taxonomic scope" value="Bacteria"/>
</dbReference>
<evidence type="ECO:0000313" key="2">
    <source>
        <dbReference type="Proteomes" id="UP000000238"/>
    </source>
</evidence>
<organism evidence="1 2">
    <name type="scientific">Hahella chejuensis (strain KCTC 2396)</name>
    <dbReference type="NCBI Taxonomy" id="349521"/>
    <lineage>
        <taxon>Bacteria</taxon>
        <taxon>Pseudomonadati</taxon>
        <taxon>Pseudomonadota</taxon>
        <taxon>Gammaproteobacteria</taxon>
        <taxon>Oceanospirillales</taxon>
        <taxon>Hahellaceae</taxon>
        <taxon>Hahella</taxon>
    </lineage>
</organism>
<gene>
    <name evidence="1" type="ordered locus">HCH_02869</name>
</gene>
<dbReference type="InterPro" id="IPR036388">
    <property type="entry name" value="WH-like_DNA-bd_sf"/>
</dbReference>
<dbReference type="InterPro" id="IPR016032">
    <property type="entry name" value="Sig_transdc_resp-reg_C-effctor"/>
</dbReference>
<proteinExistence type="predicted"/>
<dbReference type="KEGG" id="hch:HCH_02869"/>
<dbReference type="AlphaFoldDB" id="Q2SI79"/>
<protein>
    <submittedName>
        <fullName evidence="1">Uncharacterized protein</fullName>
    </submittedName>
</protein>
<dbReference type="SUPFAM" id="SSF46894">
    <property type="entry name" value="C-terminal effector domain of the bipartite response regulators"/>
    <property type="match status" value="1"/>
</dbReference>
<name>Q2SI79_HAHCH</name>
<dbReference type="Gene3D" id="1.10.10.10">
    <property type="entry name" value="Winged helix-like DNA-binding domain superfamily/Winged helix DNA-binding domain"/>
    <property type="match status" value="1"/>
</dbReference>
<dbReference type="GO" id="GO:0006355">
    <property type="term" value="P:regulation of DNA-templated transcription"/>
    <property type="evidence" value="ECO:0007669"/>
    <property type="project" value="InterPro"/>
</dbReference>
<accession>Q2SI79</accession>
<dbReference type="EMBL" id="CP000155">
    <property type="protein sequence ID" value="ABC29645.1"/>
    <property type="molecule type" value="Genomic_DNA"/>
</dbReference>
<keyword evidence="2" id="KW-1185">Reference proteome</keyword>
<dbReference type="OrthoDB" id="1806906at2"/>